<dbReference type="AlphaFoldDB" id="A0A3A4KHH7"/>
<evidence type="ECO:0000256" key="5">
    <source>
        <dbReference type="SAM" id="Phobius"/>
    </source>
</evidence>
<accession>A0A3A4KHH7</accession>
<keyword evidence="4 5" id="KW-0472">Membrane</keyword>
<organism evidence="7 8">
    <name type="scientific">Nocardia panacis</name>
    <dbReference type="NCBI Taxonomy" id="2340916"/>
    <lineage>
        <taxon>Bacteria</taxon>
        <taxon>Bacillati</taxon>
        <taxon>Actinomycetota</taxon>
        <taxon>Actinomycetes</taxon>
        <taxon>Mycobacteriales</taxon>
        <taxon>Nocardiaceae</taxon>
        <taxon>Nocardia</taxon>
    </lineage>
</organism>
<feature type="transmembrane region" description="Helical" evidence="5">
    <location>
        <begin position="160"/>
        <end position="179"/>
    </location>
</feature>
<dbReference type="PROSITE" id="PS50850">
    <property type="entry name" value="MFS"/>
    <property type="match status" value="1"/>
</dbReference>
<dbReference type="GO" id="GO:0046943">
    <property type="term" value="F:carboxylic acid transmembrane transporter activity"/>
    <property type="evidence" value="ECO:0007669"/>
    <property type="project" value="TreeGrafter"/>
</dbReference>
<evidence type="ECO:0000256" key="1">
    <source>
        <dbReference type="ARBA" id="ARBA00004651"/>
    </source>
</evidence>
<dbReference type="PANTHER" id="PTHR23508">
    <property type="entry name" value="CARBOXYLIC ACID TRANSPORTER PROTEIN HOMOLOG"/>
    <property type="match status" value="1"/>
</dbReference>
<evidence type="ECO:0000256" key="4">
    <source>
        <dbReference type="ARBA" id="ARBA00023136"/>
    </source>
</evidence>
<dbReference type="Pfam" id="PF07690">
    <property type="entry name" value="MFS_1"/>
    <property type="match status" value="1"/>
</dbReference>
<comment type="subcellular location">
    <subcellularLocation>
        <location evidence="1">Cell membrane</location>
        <topology evidence="1">Multi-pass membrane protein</topology>
    </subcellularLocation>
</comment>
<gene>
    <name evidence="7" type="ORF">D5S18_21425</name>
</gene>
<dbReference type="Proteomes" id="UP000266677">
    <property type="component" value="Unassembled WGS sequence"/>
</dbReference>
<dbReference type="InterPro" id="IPR036259">
    <property type="entry name" value="MFS_trans_sf"/>
</dbReference>
<proteinExistence type="predicted"/>
<feature type="transmembrane region" description="Helical" evidence="5">
    <location>
        <begin position="221"/>
        <end position="241"/>
    </location>
</feature>
<evidence type="ECO:0000256" key="3">
    <source>
        <dbReference type="ARBA" id="ARBA00022989"/>
    </source>
</evidence>
<dbReference type="EMBL" id="QZFU01000023">
    <property type="protein sequence ID" value="RJO73728.1"/>
    <property type="molecule type" value="Genomic_DNA"/>
</dbReference>
<feature type="domain" description="Major facilitator superfamily (MFS) profile" evidence="6">
    <location>
        <begin position="5"/>
        <end position="403"/>
    </location>
</feature>
<keyword evidence="3 5" id="KW-1133">Transmembrane helix</keyword>
<feature type="transmembrane region" description="Helical" evidence="5">
    <location>
        <begin position="261"/>
        <end position="281"/>
    </location>
</feature>
<dbReference type="CDD" id="cd17316">
    <property type="entry name" value="MFS_SV2_like"/>
    <property type="match status" value="1"/>
</dbReference>
<evidence type="ECO:0000313" key="7">
    <source>
        <dbReference type="EMBL" id="RJO73728.1"/>
    </source>
</evidence>
<comment type="caution">
    <text evidence="7">The sequence shown here is derived from an EMBL/GenBank/DDBJ whole genome shotgun (WGS) entry which is preliminary data.</text>
</comment>
<dbReference type="InterPro" id="IPR011701">
    <property type="entry name" value="MFS"/>
</dbReference>
<feature type="transmembrane region" description="Helical" evidence="5">
    <location>
        <begin position="74"/>
        <end position="92"/>
    </location>
</feature>
<feature type="transmembrane region" description="Helical" evidence="5">
    <location>
        <begin position="7"/>
        <end position="33"/>
    </location>
</feature>
<evidence type="ECO:0000256" key="2">
    <source>
        <dbReference type="ARBA" id="ARBA00022692"/>
    </source>
</evidence>
<dbReference type="PANTHER" id="PTHR23508:SF10">
    <property type="entry name" value="CARBOXYLIC ACID TRANSPORTER PROTEIN HOMOLOG"/>
    <property type="match status" value="1"/>
</dbReference>
<evidence type="ECO:0000259" key="6">
    <source>
        <dbReference type="PROSITE" id="PS50850"/>
    </source>
</evidence>
<feature type="transmembrane region" description="Helical" evidence="5">
    <location>
        <begin position="98"/>
        <end position="120"/>
    </location>
</feature>
<feature type="transmembrane region" description="Helical" evidence="5">
    <location>
        <begin position="379"/>
        <end position="399"/>
    </location>
</feature>
<dbReference type="Gene3D" id="1.20.1250.20">
    <property type="entry name" value="MFS general substrate transporter like domains"/>
    <property type="match status" value="2"/>
</dbReference>
<sequence length="416" mass="43937">MGKKLWYLATVAGMASYLDAGVIVSVGLSLSLWRREFGLTAGTIGMISAALTFSIAVGSLFGGRLADMFGRRRMFTLDLLVYVVGVALIAAAVNPSMIVVGVVIAGLAAGADLPTSVAVVAELAPAEVRGRLVAFTQVMWGIGIAVVTALGFVVSKMGISGARLLFVHLAVLGAMTWAVRTFSTLMQQLEDQAHARADDAAQAGGPALPLRELFGRREFRTALILTACFYVAWGLMANTWGQFKAYFLTTVSGATQSSATAWLFIATVVGVLAGVVFAGIADGPWRRPLFFLGAVGQIIAMLLGALTGGETFWIMVLVLFGFNLGYPFAGEAIYKVWTQESFPVNARATAQGFTNAVARFVFAGFAAITPQIMDDSPSLLLWILVGCATGALLLGSLLIRRDNAESMQAARRVAVS</sequence>
<keyword evidence="2 5" id="KW-0812">Transmembrane</keyword>
<feature type="transmembrane region" description="Helical" evidence="5">
    <location>
        <begin position="312"/>
        <end position="334"/>
    </location>
</feature>
<reference evidence="7 8" key="1">
    <citation type="submission" date="2018-09" db="EMBL/GenBank/DDBJ databases">
        <title>YIM PH21274 draft genome.</title>
        <authorList>
            <person name="Miao C."/>
        </authorList>
    </citation>
    <scope>NUCLEOTIDE SEQUENCE [LARGE SCALE GENOMIC DNA]</scope>
    <source>
        <strain evidence="7 8">YIM PH 21724</strain>
    </source>
</reference>
<protein>
    <submittedName>
        <fullName evidence="7">MFS transporter</fullName>
    </submittedName>
</protein>
<dbReference type="InterPro" id="IPR020846">
    <property type="entry name" value="MFS_dom"/>
</dbReference>
<feature type="transmembrane region" description="Helical" evidence="5">
    <location>
        <begin position="132"/>
        <end position="154"/>
    </location>
</feature>
<feature type="transmembrane region" description="Helical" evidence="5">
    <location>
        <begin position="288"/>
        <end position="306"/>
    </location>
</feature>
<feature type="transmembrane region" description="Helical" evidence="5">
    <location>
        <begin position="39"/>
        <end position="62"/>
    </location>
</feature>
<keyword evidence="8" id="KW-1185">Reference proteome</keyword>
<dbReference type="SUPFAM" id="SSF103473">
    <property type="entry name" value="MFS general substrate transporter"/>
    <property type="match status" value="1"/>
</dbReference>
<name>A0A3A4KHH7_9NOCA</name>
<feature type="transmembrane region" description="Helical" evidence="5">
    <location>
        <begin position="355"/>
        <end position="373"/>
    </location>
</feature>
<evidence type="ECO:0000313" key="8">
    <source>
        <dbReference type="Proteomes" id="UP000266677"/>
    </source>
</evidence>
<dbReference type="GO" id="GO:0005886">
    <property type="term" value="C:plasma membrane"/>
    <property type="evidence" value="ECO:0007669"/>
    <property type="project" value="UniProtKB-SubCell"/>
</dbReference>